<gene>
    <name evidence="6" type="ORF">SKAU_G00105200</name>
</gene>
<evidence type="ECO:0000256" key="2">
    <source>
        <dbReference type="ARBA" id="ARBA00022692"/>
    </source>
</evidence>
<evidence type="ECO:0000256" key="1">
    <source>
        <dbReference type="ARBA" id="ARBA00004141"/>
    </source>
</evidence>
<dbReference type="Proteomes" id="UP001152622">
    <property type="component" value="Chromosome 3"/>
</dbReference>
<name>A0A9Q1G007_SYNKA</name>
<evidence type="ECO:0000256" key="3">
    <source>
        <dbReference type="ARBA" id="ARBA00022989"/>
    </source>
</evidence>
<feature type="transmembrane region" description="Helical" evidence="5">
    <location>
        <begin position="12"/>
        <end position="34"/>
    </location>
</feature>
<sequence>MTINNCFKGVFISLNILMGVAGSLLLGFGMLGHAHCRPPGEFEQMSAISFLYVTGGATLALSICGVYGAHNEKKWALIVFFTGMGALAFLVIVILTLVGGIMTIESANRLFRESVPLDKARPDVQKAINVLQPELKCCGAFDGYQDWGNHVPDSCLCPSITDKCEKMNGVELALDIGNATDVLSDGSEKLVYKEPCAPYVINYMEKAINTIFVLWICGTNMAFIGMVMSMTMILKIRRESSPVTFSIKPSPPRYTELHNTMQA</sequence>
<comment type="caution">
    <text evidence="6">The sequence shown here is derived from an EMBL/GenBank/DDBJ whole genome shotgun (WGS) entry which is preliminary data.</text>
</comment>
<feature type="transmembrane region" description="Helical" evidence="5">
    <location>
        <begin position="212"/>
        <end position="234"/>
    </location>
</feature>
<dbReference type="SUPFAM" id="SSF48652">
    <property type="entry name" value="Tetraspanin"/>
    <property type="match status" value="1"/>
</dbReference>
<protein>
    <recommendedName>
        <fullName evidence="8">Tetraspanin</fullName>
    </recommendedName>
</protein>
<evidence type="ECO:0008006" key="8">
    <source>
        <dbReference type="Google" id="ProtNLM"/>
    </source>
</evidence>
<keyword evidence="7" id="KW-1185">Reference proteome</keyword>
<proteinExistence type="predicted"/>
<keyword evidence="2 5" id="KW-0812">Transmembrane</keyword>
<reference evidence="6" key="1">
    <citation type="journal article" date="2023" name="Science">
        <title>Genome structures resolve the early diversification of teleost fishes.</title>
        <authorList>
            <person name="Parey E."/>
            <person name="Louis A."/>
            <person name="Montfort J."/>
            <person name="Bouchez O."/>
            <person name="Roques C."/>
            <person name="Iampietro C."/>
            <person name="Lluch J."/>
            <person name="Castinel A."/>
            <person name="Donnadieu C."/>
            <person name="Desvignes T."/>
            <person name="Floi Bucao C."/>
            <person name="Jouanno E."/>
            <person name="Wen M."/>
            <person name="Mejri S."/>
            <person name="Dirks R."/>
            <person name="Jansen H."/>
            <person name="Henkel C."/>
            <person name="Chen W.J."/>
            <person name="Zahm M."/>
            <person name="Cabau C."/>
            <person name="Klopp C."/>
            <person name="Thompson A.W."/>
            <person name="Robinson-Rechavi M."/>
            <person name="Braasch I."/>
            <person name="Lecointre G."/>
            <person name="Bobe J."/>
            <person name="Postlethwait J.H."/>
            <person name="Berthelot C."/>
            <person name="Roest Crollius H."/>
            <person name="Guiguen Y."/>
        </authorList>
    </citation>
    <scope>NUCLEOTIDE SEQUENCE</scope>
    <source>
        <strain evidence="6">WJC10195</strain>
    </source>
</reference>
<evidence type="ECO:0000313" key="6">
    <source>
        <dbReference type="EMBL" id="KAJ8370492.1"/>
    </source>
</evidence>
<dbReference type="Gene3D" id="1.10.1450.10">
    <property type="entry name" value="Tetraspanin"/>
    <property type="match status" value="1"/>
</dbReference>
<accession>A0A9Q1G007</accession>
<keyword evidence="3 5" id="KW-1133">Transmembrane helix</keyword>
<dbReference type="Pfam" id="PF00335">
    <property type="entry name" value="Tetraspanin"/>
    <property type="match status" value="1"/>
</dbReference>
<keyword evidence="4 5" id="KW-0472">Membrane</keyword>
<feature type="transmembrane region" description="Helical" evidence="5">
    <location>
        <begin position="75"/>
        <end position="102"/>
    </location>
</feature>
<dbReference type="GO" id="GO:0005886">
    <property type="term" value="C:plasma membrane"/>
    <property type="evidence" value="ECO:0007669"/>
    <property type="project" value="TreeGrafter"/>
</dbReference>
<dbReference type="PANTHER" id="PTHR19282">
    <property type="entry name" value="TETRASPANIN"/>
    <property type="match status" value="1"/>
</dbReference>
<evidence type="ECO:0000313" key="7">
    <source>
        <dbReference type="Proteomes" id="UP001152622"/>
    </source>
</evidence>
<dbReference type="EMBL" id="JAINUF010000003">
    <property type="protein sequence ID" value="KAJ8370492.1"/>
    <property type="molecule type" value="Genomic_DNA"/>
</dbReference>
<dbReference type="PANTHER" id="PTHR19282:SF544">
    <property type="entry name" value="TETRASPANIN"/>
    <property type="match status" value="1"/>
</dbReference>
<evidence type="ECO:0000256" key="5">
    <source>
        <dbReference type="SAM" id="Phobius"/>
    </source>
</evidence>
<dbReference type="InterPro" id="IPR018499">
    <property type="entry name" value="Tetraspanin/Peripherin"/>
</dbReference>
<dbReference type="AlphaFoldDB" id="A0A9Q1G007"/>
<dbReference type="OrthoDB" id="5982705at2759"/>
<feature type="transmembrane region" description="Helical" evidence="5">
    <location>
        <begin position="46"/>
        <end position="69"/>
    </location>
</feature>
<evidence type="ECO:0000256" key="4">
    <source>
        <dbReference type="ARBA" id="ARBA00023136"/>
    </source>
</evidence>
<comment type="subcellular location">
    <subcellularLocation>
        <location evidence="1">Membrane</location>
        <topology evidence="1">Multi-pass membrane protein</topology>
    </subcellularLocation>
</comment>
<organism evidence="6 7">
    <name type="scientific">Synaphobranchus kaupii</name>
    <name type="common">Kaup's arrowtooth eel</name>
    <dbReference type="NCBI Taxonomy" id="118154"/>
    <lineage>
        <taxon>Eukaryota</taxon>
        <taxon>Metazoa</taxon>
        <taxon>Chordata</taxon>
        <taxon>Craniata</taxon>
        <taxon>Vertebrata</taxon>
        <taxon>Euteleostomi</taxon>
        <taxon>Actinopterygii</taxon>
        <taxon>Neopterygii</taxon>
        <taxon>Teleostei</taxon>
        <taxon>Anguilliformes</taxon>
        <taxon>Synaphobranchidae</taxon>
        <taxon>Synaphobranchus</taxon>
    </lineage>
</organism>
<dbReference type="InterPro" id="IPR008952">
    <property type="entry name" value="Tetraspanin_EC2_sf"/>
</dbReference>